<dbReference type="Gene3D" id="3.30.420.10">
    <property type="entry name" value="Ribonuclease H-like superfamily/Ribonuclease H"/>
    <property type="match status" value="1"/>
</dbReference>
<comment type="caution">
    <text evidence="18">The sequence shown here is derived from an EMBL/GenBank/DDBJ whole genome shotgun (WGS) entry which is preliminary data.</text>
</comment>
<gene>
    <name evidence="14" type="primary">rnhB</name>
    <name evidence="18" type="ORF">BED47_09140</name>
</gene>
<dbReference type="HAMAP" id="MF_00052_B">
    <property type="entry name" value="RNase_HII_B"/>
    <property type="match status" value="1"/>
</dbReference>
<dbReference type="PANTHER" id="PTHR10954">
    <property type="entry name" value="RIBONUCLEASE H2 SUBUNIT A"/>
    <property type="match status" value="1"/>
</dbReference>
<evidence type="ECO:0000256" key="1">
    <source>
        <dbReference type="ARBA" id="ARBA00000077"/>
    </source>
</evidence>
<reference evidence="18 19" key="1">
    <citation type="submission" date="2016-07" db="EMBL/GenBank/DDBJ databases">
        <authorList>
            <person name="Townsley L."/>
            <person name="Shank E.A."/>
        </authorList>
    </citation>
    <scope>NUCLEOTIDE SEQUENCE [LARGE SCALE GENOMIC DNA]</scope>
    <source>
        <strain evidence="18 19">CH01</strain>
    </source>
</reference>
<evidence type="ECO:0000256" key="4">
    <source>
        <dbReference type="ARBA" id="ARBA00004496"/>
    </source>
</evidence>
<dbReference type="InterPro" id="IPR036397">
    <property type="entry name" value="RNaseH_sf"/>
</dbReference>
<comment type="cofactor">
    <cofactor evidence="14 15">
        <name>Mn(2+)</name>
        <dbReference type="ChEBI" id="CHEBI:29035"/>
    </cofactor>
    <cofactor evidence="14 15">
        <name>Mg(2+)</name>
        <dbReference type="ChEBI" id="CHEBI:18420"/>
    </cofactor>
    <text evidence="14 15">Manganese or magnesium. Binds 1 divalent metal ion per monomer in the absence of substrate. May bind a second metal ion after substrate binding.</text>
</comment>
<evidence type="ECO:0000256" key="14">
    <source>
        <dbReference type="HAMAP-Rule" id="MF_00052"/>
    </source>
</evidence>
<keyword evidence="9 14" id="KW-0540">Nuclease</keyword>
<dbReference type="PROSITE" id="PS51975">
    <property type="entry name" value="RNASE_H_2"/>
    <property type="match status" value="1"/>
</dbReference>
<keyword evidence="19" id="KW-1185">Reference proteome</keyword>
<keyword evidence="8 14" id="KW-0963">Cytoplasm</keyword>
<sequence length="254" mass="28713">MSLKIDEIKNILSEITDPTNELLKEFESDQRIGVQKLVAKWYREQEKRDLAREKFLKMMEYEQNLYSQNIKLIAGVDEVGRGPLAGPVVAAAVILAENTELIGLDDSKKLSKEKRQYFVKRIKEEAISYGVGMASSTEIDEINIYEATKLAMRRAIEQLTHSPEHLLIDAMKLPLDISQTSIIKGDATSISIAAASVLAKETRDSLMCELSVKHPNYGFEKHMGYGTKEHLKAIDEHGIINEHRRSFAPIKEKV</sequence>
<evidence type="ECO:0000256" key="6">
    <source>
        <dbReference type="ARBA" id="ARBA00012180"/>
    </source>
</evidence>
<dbReference type="EMBL" id="MDKC01000032">
    <property type="protein sequence ID" value="ODG91179.1"/>
    <property type="molecule type" value="Genomic_DNA"/>
</dbReference>
<keyword evidence="10 14" id="KW-0479">Metal-binding</keyword>
<feature type="domain" description="RNase H type-2" evidence="17">
    <location>
        <begin position="71"/>
        <end position="254"/>
    </location>
</feature>
<feature type="binding site" evidence="14 15">
    <location>
        <position position="169"/>
    </location>
    <ligand>
        <name>a divalent metal cation</name>
        <dbReference type="ChEBI" id="CHEBI:60240"/>
    </ligand>
</feature>
<dbReference type="InterPro" id="IPR012337">
    <property type="entry name" value="RNaseH-like_sf"/>
</dbReference>
<name>A0ABX2ZRT5_9BACI</name>
<accession>A0ABX2ZRT5</accession>
<dbReference type="InterPro" id="IPR024567">
    <property type="entry name" value="RNase_HII/HIII_dom"/>
</dbReference>
<comment type="cofactor">
    <cofactor evidence="2">
        <name>Mg(2+)</name>
        <dbReference type="ChEBI" id="CHEBI:18420"/>
    </cofactor>
</comment>
<evidence type="ECO:0000256" key="3">
    <source>
        <dbReference type="ARBA" id="ARBA00004065"/>
    </source>
</evidence>
<dbReference type="NCBIfam" id="NF000594">
    <property type="entry name" value="PRK00015.1-1"/>
    <property type="match status" value="1"/>
</dbReference>
<evidence type="ECO:0000313" key="19">
    <source>
        <dbReference type="Proteomes" id="UP000094580"/>
    </source>
</evidence>
<organism evidence="18 19">
    <name type="scientific">Gottfriedia luciferensis</name>
    <dbReference type="NCBI Taxonomy" id="178774"/>
    <lineage>
        <taxon>Bacteria</taxon>
        <taxon>Bacillati</taxon>
        <taxon>Bacillota</taxon>
        <taxon>Bacilli</taxon>
        <taxon>Bacillales</taxon>
        <taxon>Bacillaceae</taxon>
        <taxon>Gottfriedia</taxon>
    </lineage>
</organism>
<evidence type="ECO:0000259" key="17">
    <source>
        <dbReference type="PROSITE" id="PS51975"/>
    </source>
</evidence>
<evidence type="ECO:0000313" key="18">
    <source>
        <dbReference type="EMBL" id="ODG91179.1"/>
    </source>
</evidence>
<comment type="subcellular location">
    <subcellularLocation>
        <location evidence="4 14">Cytoplasm</location>
    </subcellularLocation>
</comment>
<protein>
    <recommendedName>
        <fullName evidence="7 14">Ribonuclease HII</fullName>
        <shortName evidence="14">RNase HII</shortName>
        <ecNumber evidence="6 14">3.1.26.4</ecNumber>
    </recommendedName>
</protein>
<dbReference type="InterPro" id="IPR001352">
    <property type="entry name" value="RNase_HII/HIII"/>
</dbReference>
<evidence type="ECO:0000256" key="2">
    <source>
        <dbReference type="ARBA" id="ARBA00001946"/>
    </source>
</evidence>
<dbReference type="Pfam" id="PF01351">
    <property type="entry name" value="RNase_HII"/>
    <property type="match status" value="1"/>
</dbReference>
<keyword evidence="13 14" id="KW-0464">Manganese</keyword>
<evidence type="ECO:0000256" key="16">
    <source>
        <dbReference type="RuleBase" id="RU003515"/>
    </source>
</evidence>
<comment type="similarity">
    <text evidence="5 14 16">Belongs to the RNase HII family.</text>
</comment>
<dbReference type="PANTHER" id="PTHR10954:SF18">
    <property type="entry name" value="RIBONUCLEASE HII"/>
    <property type="match status" value="1"/>
</dbReference>
<evidence type="ECO:0000256" key="7">
    <source>
        <dbReference type="ARBA" id="ARBA00019179"/>
    </source>
</evidence>
<evidence type="ECO:0000256" key="13">
    <source>
        <dbReference type="ARBA" id="ARBA00023211"/>
    </source>
</evidence>
<keyword evidence="11 14" id="KW-0255">Endonuclease</keyword>
<evidence type="ECO:0000256" key="9">
    <source>
        <dbReference type="ARBA" id="ARBA00022722"/>
    </source>
</evidence>
<dbReference type="EC" id="3.1.26.4" evidence="6 14"/>
<dbReference type="CDD" id="cd07182">
    <property type="entry name" value="RNase_HII_bacteria_HII_like"/>
    <property type="match status" value="1"/>
</dbReference>
<evidence type="ECO:0000256" key="12">
    <source>
        <dbReference type="ARBA" id="ARBA00022801"/>
    </source>
</evidence>
<comment type="function">
    <text evidence="3 14 16">Endonuclease that specifically degrades the RNA of RNA-DNA hybrids.</text>
</comment>
<dbReference type="Proteomes" id="UP000094580">
    <property type="component" value="Unassembled WGS sequence"/>
</dbReference>
<evidence type="ECO:0000256" key="10">
    <source>
        <dbReference type="ARBA" id="ARBA00022723"/>
    </source>
</evidence>
<evidence type="ECO:0000256" key="8">
    <source>
        <dbReference type="ARBA" id="ARBA00022490"/>
    </source>
</evidence>
<proteinExistence type="inferred from homology"/>
<evidence type="ECO:0000256" key="5">
    <source>
        <dbReference type="ARBA" id="ARBA00007383"/>
    </source>
</evidence>
<dbReference type="NCBIfam" id="NF000595">
    <property type="entry name" value="PRK00015.1-3"/>
    <property type="match status" value="1"/>
</dbReference>
<feature type="binding site" evidence="14 15">
    <location>
        <position position="78"/>
    </location>
    <ligand>
        <name>a divalent metal cation</name>
        <dbReference type="ChEBI" id="CHEBI:60240"/>
    </ligand>
</feature>
<comment type="catalytic activity">
    <reaction evidence="1 14 15 16">
        <text>Endonucleolytic cleavage to 5'-phosphomonoester.</text>
        <dbReference type="EC" id="3.1.26.4"/>
    </reaction>
</comment>
<dbReference type="SUPFAM" id="SSF53098">
    <property type="entry name" value="Ribonuclease H-like"/>
    <property type="match status" value="1"/>
</dbReference>
<keyword evidence="12 14" id="KW-0378">Hydrolase</keyword>
<feature type="binding site" evidence="14 15">
    <location>
        <position position="77"/>
    </location>
    <ligand>
        <name>a divalent metal cation</name>
        <dbReference type="ChEBI" id="CHEBI:60240"/>
    </ligand>
</feature>
<evidence type="ECO:0000256" key="15">
    <source>
        <dbReference type="PROSITE-ProRule" id="PRU01319"/>
    </source>
</evidence>
<evidence type="ECO:0000256" key="11">
    <source>
        <dbReference type="ARBA" id="ARBA00022759"/>
    </source>
</evidence>
<dbReference type="InterPro" id="IPR022898">
    <property type="entry name" value="RNase_HII"/>
</dbReference>